<keyword evidence="9" id="KW-1185">Reference proteome</keyword>
<comment type="subcellular location">
    <subcellularLocation>
        <location evidence="1">Membrane</location>
        <topology evidence="1">Multi-pass membrane protein</topology>
    </subcellularLocation>
</comment>
<feature type="transmembrane region" description="Helical" evidence="6">
    <location>
        <begin position="153"/>
        <end position="175"/>
    </location>
</feature>
<feature type="transmembrane region" description="Helical" evidence="6">
    <location>
        <begin position="127"/>
        <end position="146"/>
    </location>
</feature>
<feature type="transmembrane region" description="Helical" evidence="6">
    <location>
        <begin position="271"/>
        <end position="289"/>
    </location>
</feature>
<dbReference type="GO" id="GO:0015179">
    <property type="term" value="F:L-amino acid transmembrane transporter activity"/>
    <property type="evidence" value="ECO:0007669"/>
    <property type="project" value="TreeGrafter"/>
</dbReference>
<comment type="caution">
    <text evidence="8">The sequence shown here is derived from an EMBL/GenBank/DDBJ whole genome shotgun (WGS) entry which is preliminary data.</text>
</comment>
<accession>A0AAW1SH21</accession>
<feature type="transmembrane region" description="Helical" evidence="6">
    <location>
        <begin position="195"/>
        <end position="216"/>
    </location>
</feature>
<keyword evidence="3" id="KW-0813">Transport</keyword>
<evidence type="ECO:0000313" key="8">
    <source>
        <dbReference type="EMBL" id="KAK9845239.1"/>
    </source>
</evidence>
<dbReference type="AlphaFoldDB" id="A0AAW1SH21"/>
<evidence type="ECO:0000313" key="9">
    <source>
        <dbReference type="Proteomes" id="UP001445335"/>
    </source>
</evidence>
<dbReference type="EMBL" id="JALJOU010000003">
    <property type="protein sequence ID" value="KAK9845239.1"/>
    <property type="molecule type" value="Genomic_DNA"/>
</dbReference>
<organism evidence="8 9">
    <name type="scientific">Elliptochloris bilobata</name>
    <dbReference type="NCBI Taxonomy" id="381761"/>
    <lineage>
        <taxon>Eukaryota</taxon>
        <taxon>Viridiplantae</taxon>
        <taxon>Chlorophyta</taxon>
        <taxon>core chlorophytes</taxon>
        <taxon>Trebouxiophyceae</taxon>
        <taxon>Trebouxiophyceae incertae sedis</taxon>
        <taxon>Elliptochloris clade</taxon>
        <taxon>Elliptochloris</taxon>
    </lineage>
</organism>
<protein>
    <recommendedName>
        <fullName evidence="7">Amino acid transporter transmembrane domain-containing protein</fullName>
    </recommendedName>
</protein>
<evidence type="ECO:0000256" key="3">
    <source>
        <dbReference type="ARBA" id="ARBA00022970"/>
    </source>
</evidence>
<evidence type="ECO:0000259" key="7">
    <source>
        <dbReference type="Pfam" id="PF01490"/>
    </source>
</evidence>
<sequence>MALPPELSRLSASAEPFKPSCDVVSAESLPPVSQDTNGDFARLGYVPAVCVIVSTAAATMYSGILISRLCRAVPDAVIFGDIGDAALGRRGRWLSYAVIYATDATRCIILHLAATQALQAAVARPDIPLLVYGLVVAGAALVFAQIRSLSELGWFLSAGTLAQLVALALIAWGLLAAPAPEARTRLVVGGGAGALAPALIAVMNIIFAFGGQFAFVEIITAMRRPREFPAAVGASTPLMAALYLLLGAIGYWSRGEDSPELIIFGMGTGPAARAAAAAILLQALAQYLVNLNVWTHNILTLVARRRAGLSSAGRSLCDVRTACDHARAPWAVASAGVVAYSCAVAVALPFFSTLVGLVTSVTYLTCAYTLPAWFTLLLVPEMPRGERALCKYGLIPLSLLLSVAGFCASAADLVYNLGGRPA</sequence>
<dbReference type="PANTHER" id="PTHR22950:SF461">
    <property type="entry name" value="AMINO ACID TRANSPORTER TRANSMEMBRANE DOMAIN-CONTAINING PROTEIN"/>
    <property type="match status" value="1"/>
</dbReference>
<reference evidence="8 9" key="1">
    <citation type="journal article" date="2024" name="Nat. Commun.">
        <title>Phylogenomics reveals the evolutionary origins of lichenization in chlorophyte algae.</title>
        <authorList>
            <person name="Puginier C."/>
            <person name="Libourel C."/>
            <person name="Otte J."/>
            <person name="Skaloud P."/>
            <person name="Haon M."/>
            <person name="Grisel S."/>
            <person name="Petersen M."/>
            <person name="Berrin J.G."/>
            <person name="Delaux P.M."/>
            <person name="Dal Grande F."/>
            <person name="Keller J."/>
        </authorList>
    </citation>
    <scope>NUCLEOTIDE SEQUENCE [LARGE SCALE GENOMIC DNA]</scope>
    <source>
        <strain evidence="8 9">SAG 245.80</strain>
    </source>
</reference>
<gene>
    <name evidence="8" type="ORF">WJX81_000853</name>
</gene>
<evidence type="ECO:0000256" key="2">
    <source>
        <dbReference type="ARBA" id="ARBA00022692"/>
    </source>
</evidence>
<evidence type="ECO:0000256" key="1">
    <source>
        <dbReference type="ARBA" id="ARBA00004141"/>
    </source>
</evidence>
<proteinExistence type="predicted"/>
<dbReference type="GO" id="GO:0016020">
    <property type="term" value="C:membrane"/>
    <property type="evidence" value="ECO:0007669"/>
    <property type="project" value="UniProtKB-SubCell"/>
</dbReference>
<dbReference type="PANTHER" id="PTHR22950">
    <property type="entry name" value="AMINO ACID TRANSPORTER"/>
    <property type="match status" value="1"/>
</dbReference>
<keyword evidence="3" id="KW-0029">Amino-acid transport</keyword>
<keyword evidence="2 6" id="KW-0812">Transmembrane</keyword>
<feature type="transmembrane region" description="Helical" evidence="6">
    <location>
        <begin position="330"/>
        <end position="351"/>
    </location>
</feature>
<dbReference type="Pfam" id="PF01490">
    <property type="entry name" value="Aa_trans"/>
    <property type="match status" value="1"/>
</dbReference>
<evidence type="ECO:0000256" key="6">
    <source>
        <dbReference type="SAM" id="Phobius"/>
    </source>
</evidence>
<evidence type="ECO:0000256" key="5">
    <source>
        <dbReference type="ARBA" id="ARBA00023136"/>
    </source>
</evidence>
<feature type="transmembrane region" description="Helical" evidence="6">
    <location>
        <begin position="228"/>
        <end position="251"/>
    </location>
</feature>
<name>A0AAW1SH21_9CHLO</name>
<feature type="transmembrane region" description="Helical" evidence="6">
    <location>
        <begin position="45"/>
        <end position="66"/>
    </location>
</feature>
<dbReference type="Proteomes" id="UP001445335">
    <property type="component" value="Unassembled WGS sequence"/>
</dbReference>
<feature type="domain" description="Amino acid transporter transmembrane" evidence="7">
    <location>
        <begin position="40"/>
        <end position="406"/>
    </location>
</feature>
<keyword evidence="5 6" id="KW-0472">Membrane</keyword>
<feature type="transmembrane region" description="Helical" evidence="6">
    <location>
        <begin position="392"/>
        <end position="415"/>
    </location>
</feature>
<feature type="transmembrane region" description="Helical" evidence="6">
    <location>
        <begin position="357"/>
        <end position="380"/>
    </location>
</feature>
<feature type="transmembrane region" description="Helical" evidence="6">
    <location>
        <begin position="93"/>
        <end position="115"/>
    </location>
</feature>
<dbReference type="InterPro" id="IPR013057">
    <property type="entry name" value="AA_transpt_TM"/>
</dbReference>
<evidence type="ECO:0000256" key="4">
    <source>
        <dbReference type="ARBA" id="ARBA00022989"/>
    </source>
</evidence>
<keyword evidence="4 6" id="KW-1133">Transmembrane helix</keyword>